<keyword evidence="5" id="KW-1185">Reference proteome</keyword>
<dbReference type="PANTHER" id="PTHR43586:SF8">
    <property type="entry name" value="CYSTEINE DESULFURASE 1, CHLOROPLASTIC"/>
    <property type="match status" value="1"/>
</dbReference>
<dbReference type="GO" id="GO:0008483">
    <property type="term" value="F:transaminase activity"/>
    <property type="evidence" value="ECO:0007669"/>
    <property type="project" value="UniProtKB-KW"/>
</dbReference>
<dbReference type="Proteomes" id="UP001218638">
    <property type="component" value="Chromosome"/>
</dbReference>
<evidence type="ECO:0000313" key="4">
    <source>
        <dbReference type="EMBL" id="WED66974.1"/>
    </source>
</evidence>
<dbReference type="InterPro" id="IPR000192">
    <property type="entry name" value="Aminotrans_V_dom"/>
</dbReference>
<sequence length="426" mass="46325">MTLNRKAFLKRCGLGLAGLGASKLLAAPASLPESLRPYSVAAGDDYWSAMRAAYDFDPGLHYFNTGGLGPSPAAIKSFTAQVAEELQWHVETGHGRIHDVRGDAARFLGAAEDEVSFVRNATEGNGIVAGGLDLQRGDEVIFESHAHPGGSFPWLLQAQQKGVAVRLFEPDPTSPEGNLQRIEALMTRRTRVVQVSHITAPTGIVMPVASIAKLCEAHGVWFHIDGAQSAGMIPVDFAAMGCDSYATSGHKWLGGPRESGMLVVRRARQDELVPPLVGAYSGEVENLPGSIEFTPNAGRYEYGTRDVARELGLVEAMRWQTHIGRDAIARHGRELAERLRAGLTPIPDLEILTPTHADLRASMLTIRSERLGYRELFGALWSRHRMRCRPVSEQGLDAVRVSCHAFNTIEEIDALIAAVEQELRAA</sequence>
<gene>
    <name evidence="4" type="ORF">PXH66_08940</name>
</gene>
<name>A0AAF0I4S5_9BACT</name>
<dbReference type="Pfam" id="PF00266">
    <property type="entry name" value="Aminotran_5"/>
    <property type="match status" value="1"/>
</dbReference>
<protein>
    <submittedName>
        <fullName evidence="4">Aminotransferase class V-fold PLP-dependent enzyme</fullName>
    </submittedName>
</protein>
<dbReference type="Gene3D" id="3.40.640.10">
    <property type="entry name" value="Type I PLP-dependent aspartate aminotransferase-like (Major domain)"/>
    <property type="match status" value="1"/>
</dbReference>
<feature type="chain" id="PRO_5042163475" evidence="2">
    <location>
        <begin position="27"/>
        <end position="426"/>
    </location>
</feature>
<keyword evidence="4" id="KW-0808">Transferase</keyword>
<evidence type="ECO:0000256" key="1">
    <source>
        <dbReference type="ARBA" id="ARBA00022898"/>
    </source>
</evidence>
<keyword evidence="1" id="KW-0663">Pyridoxal phosphate</keyword>
<feature type="domain" description="Aminotransferase class V" evidence="3">
    <location>
        <begin position="96"/>
        <end position="415"/>
    </location>
</feature>
<dbReference type="InterPro" id="IPR015424">
    <property type="entry name" value="PyrdxlP-dep_Trfase"/>
</dbReference>
<dbReference type="EMBL" id="CP119075">
    <property type="protein sequence ID" value="WED66974.1"/>
    <property type="molecule type" value="Genomic_DNA"/>
</dbReference>
<dbReference type="SUPFAM" id="SSF53383">
    <property type="entry name" value="PLP-dependent transferases"/>
    <property type="match status" value="1"/>
</dbReference>
<dbReference type="RefSeq" id="WP_330929689.1">
    <property type="nucleotide sequence ID" value="NZ_CP119075.1"/>
</dbReference>
<dbReference type="InterPro" id="IPR015421">
    <property type="entry name" value="PyrdxlP-dep_Trfase_major"/>
</dbReference>
<organism evidence="4 5">
    <name type="scientific">Synoicihabitans lomoniglobus</name>
    <dbReference type="NCBI Taxonomy" id="2909285"/>
    <lineage>
        <taxon>Bacteria</taxon>
        <taxon>Pseudomonadati</taxon>
        <taxon>Verrucomicrobiota</taxon>
        <taxon>Opitutia</taxon>
        <taxon>Opitutales</taxon>
        <taxon>Opitutaceae</taxon>
        <taxon>Synoicihabitans</taxon>
    </lineage>
</organism>
<dbReference type="Gene3D" id="3.90.1150.10">
    <property type="entry name" value="Aspartate Aminotransferase, domain 1"/>
    <property type="match status" value="1"/>
</dbReference>
<accession>A0AAF0I4S5</accession>
<proteinExistence type="predicted"/>
<evidence type="ECO:0000259" key="3">
    <source>
        <dbReference type="Pfam" id="PF00266"/>
    </source>
</evidence>
<evidence type="ECO:0000256" key="2">
    <source>
        <dbReference type="SAM" id="SignalP"/>
    </source>
</evidence>
<evidence type="ECO:0000313" key="5">
    <source>
        <dbReference type="Proteomes" id="UP001218638"/>
    </source>
</evidence>
<keyword evidence="2" id="KW-0732">Signal</keyword>
<dbReference type="PROSITE" id="PS51318">
    <property type="entry name" value="TAT"/>
    <property type="match status" value="1"/>
</dbReference>
<dbReference type="KEGG" id="slom:PXH66_08940"/>
<feature type="signal peptide" evidence="2">
    <location>
        <begin position="1"/>
        <end position="26"/>
    </location>
</feature>
<dbReference type="InterPro" id="IPR006311">
    <property type="entry name" value="TAT_signal"/>
</dbReference>
<dbReference type="PANTHER" id="PTHR43586">
    <property type="entry name" value="CYSTEINE DESULFURASE"/>
    <property type="match status" value="1"/>
</dbReference>
<reference evidence="4" key="1">
    <citation type="submission" date="2023-03" db="EMBL/GenBank/DDBJ databases">
        <title>Lomoglobus Profundus gen. nov., sp. nov., a novel member of the phylum Verrucomicrobia, isolated from deep-marine sediment of South China Sea.</title>
        <authorList>
            <person name="Ahmad T."/>
            <person name="Ishaq S.E."/>
            <person name="Wang F."/>
        </authorList>
    </citation>
    <scope>NUCLEOTIDE SEQUENCE</scope>
    <source>
        <strain evidence="4">LMO-M01</strain>
    </source>
</reference>
<dbReference type="AlphaFoldDB" id="A0AAF0I4S5"/>
<keyword evidence="4" id="KW-0032">Aminotransferase</keyword>
<dbReference type="InterPro" id="IPR015422">
    <property type="entry name" value="PyrdxlP-dep_Trfase_small"/>
</dbReference>